<organism evidence="3">
    <name type="scientific">Nippostrongylus brasiliensis</name>
    <name type="common">Rat hookworm</name>
    <dbReference type="NCBI Taxonomy" id="27835"/>
    <lineage>
        <taxon>Eukaryota</taxon>
        <taxon>Metazoa</taxon>
        <taxon>Ecdysozoa</taxon>
        <taxon>Nematoda</taxon>
        <taxon>Chromadorea</taxon>
        <taxon>Rhabditida</taxon>
        <taxon>Rhabditina</taxon>
        <taxon>Rhabditomorpha</taxon>
        <taxon>Strongyloidea</taxon>
        <taxon>Heligmosomidae</taxon>
        <taxon>Nippostrongylus</taxon>
    </lineage>
</organism>
<sequence length="201" mass="22368">MSLGIPLTVWSGYTVVDKRWYPWMRASTEMSTFNSTIVPPTTRIDTITQMLAPLLDNTVWTDTSASASIDSKTGAAIESRISFALPRTQRTSTLTILSYLRRLLSSKLYRLTASQSVLKKMDDLVTKNLARHLGVSAVRSQGEVKDAAENLQLFRSKFFFEADLTMEKALPVAPLLAMPFQSTFTNTSETAFSDHAHGTHN</sequence>
<gene>
    <name evidence="1" type="ORF">NBR_LOCUS13813</name>
</gene>
<reference evidence="3" key="1">
    <citation type="submission" date="2017-02" db="UniProtKB">
        <authorList>
            <consortium name="WormBaseParasite"/>
        </authorList>
    </citation>
    <scope>IDENTIFICATION</scope>
</reference>
<dbReference type="EMBL" id="UYSL01021150">
    <property type="protein sequence ID" value="VDL77402.1"/>
    <property type="molecule type" value="Genomic_DNA"/>
</dbReference>
<proteinExistence type="predicted"/>
<protein>
    <submittedName>
        <fullName evidence="1 3">Uncharacterized protein</fullName>
    </submittedName>
</protein>
<evidence type="ECO:0000313" key="3">
    <source>
        <dbReference type="WBParaSite" id="NBR_0001381201-mRNA-1"/>
    </source>
</evidence>
<dbReference type="AlphaFoldDB" id="A0A0N4YBH5"/>
<reference evidence="1 2" key="2">
    <citation type="submission" date="2018-11" db="EMBL/GenBank/DDBJ databases">
        <authorList>
            <consortium name="Pathogen Informatics"/>
        </authorList>
    </citation>
    <scope>NUCLEOTIDE SEQUENCE [LARGE SCALE GENOMIC DNA]</scope>
</reference>
<accession>A0A0N4YBH5</accession>
<dbReference type="Proteomes" id="UP000271162">
    <property type="component" value="Unassembled WGS sequence"/>
</dbReference>
<dbReference type="WBParaSite" id="NBR_0001381201-mRNA-1">
    <property type="protein sequence ID" value="NBR_0001381201-mRNA-1"/>
    <property type="gene ID" value="NBR_0001381201"/>
</dbReference>
<name>A0A0N4YBH5_NIPBR</name>
<evidence type="ECO:0000313" key="2">
    <source>
        <dbReference type="Proteomes" id="UP000271162"/>
    </source>
</evidence>
<keyword evidence="2" id="KW-1185">Reference proteome</keyword>
<evidence type="ECO:0000313" key="1">
    <source>
        <dbReference type="EMBL" id="VDL77402.1"/>
    </source>
</evidence>